<feature type="compositionally biased region" description="Polar residues" evidence="1">
    <location>
        <begin position="286"/>
        <end position="303"/>
    </location>
</feature>
<evidence type="ECO:0000256" key="1">
    <source>
        <dbReference type="SAM" id="MobiDB-lite"/>
    </source>
</evidence>
<evidence type="ECO:0000313" key="2">
    <source>
        <dbReference type="EMBL" id="CAK61361.1"/>
    </source>
</evidence>
<dbReference type="GeneID" id="5014543"/>
<dbReference type="OrthoDB" id="294266at2759"/>
<dbReference type="AlphaFoldDB" id="A0BS44"/>
<proteinExistence type="predicted"/>
<accession>A0BS44</accession>
<dbReference type="InParanoid" id="A0BS44"/>
<feature type="region of interest" description="Disordered" evidence="1">
    <location>
        <begin position="277"/>
        <end position="303"/>
    </location>
</feature>
<gene>
    <name evidence="2" type="ORF">GSPATT00031592001</name>
</gene>
<dbReference type="EMBL" id="CT868013">
    <property type="protein sequence ID" value="CAK61361.1"/>
    <property type="molecule type" value="Genomic_DNA"/>
</dbReference>
<protein>
    <submittedName>
        <fullName evidence="2">Uncharacterized protein</fullName>
    </submittedName>
</protein>
<reference evidence="2 3" key="1">
    <citation type="journal article" date="2006" name="Nature">
        <title>Global trends of whole-genome duplications revealed by the ciliate Paramecium tetraurelia.</title>
        <authorList>
            <consortium name="Genoscope"/>
            <person name="Aury J.-M."/>
            <person name="Jaillon O."/>
            <person name="Duret L."/>
            <person name="Noel B."/>
            <person name="Jubin C."/>
            <person name="Porcel B.M."/>
            <person name="Segurens B."/>
            <person name="Daubin V."/>
            <person name="Anthouard V."/>
            <person name="Aiach N."/>
            <person name="Arnaiz O."/>
            <person name="Billaut A."/>
            <person name="Beisson J."/>
            <person name="Blanc I."/>
            <person name="Bouhouche K."/>
            <person name="Camara F."/>
            <person name="Duharcourt S."/>
            <person name="Guigo R."/>
            <person name="Gogendeau D."/>
            <person name="Katinka M."/>
            <person name="Keller A.-M."/>
            <person name="Kissmehl R."/>
            <person name="Klotz C."/>
            <person name="Koll F."/>
            <person name="Le Moue A."/>
            <person name="Lepere C."/>
            <person name="Malinsky S."/>
            <person name="Nowacki M."/>
            <person name="Nowak J.K."/>
            <person name="Plattner H."/>
            <person name="Poulain J."/>
            <person name="Ruiz F."/>
            <person name="Serrano V."/>
            <person name="Zagulski M."/>
            <person name="Dessen P."/>
            <person name="Betermier M."/>
            <person name="Weissenbach J."/>
            <person name="Scarpelli C."/>
            <person name="Schachter V."/>
            <person name="Sperling L."/>
            <person name="Meyer E."/>
            <person name="Cohen J."/>
            <person name="Wincker P."/>
        </authorList>
    </citation>
    <scope>NUCLEOTIDE SEQUENCE [LARGE SCALE GENOMIC DNA]</scope>
    <source>
        <strain evidence="2 3">Stock d4-2</strain>
    </source>
</reference>
<keyword evidence="3" id="KW-1185">Reference proteome</keyword>
<dbReference type="OMA" id="CIFRKQQ"/>
<dbReference type="RefSeq" id="XP_001428759.1">
    <property type="nucleotide sequence ID" value="XM_001428722.1"/>
</dbReference>
<dbReference type="HOGENOM" id="CLU_053431_0_0_1"/>
<name>A0BS44_PARTE</name>
<dbReference type="KEGG" id="ptm:GSPATT00031592001"/>
<dbReference type="Proteomes" id="UP000000600">
    <property type="component" value="Unassembled WGS sequence"/>
</dbReference>
<organism evidence="2 3">
    <name type="scientific">Paramecium tetraurelia</name>
    <dbReference type="NCBI Taxonomy" id="5888"/>
    <lineage>
        <taxon>Eukaryota</taxon>
        <taxon>Sar</taxon>
        <taxon>Alveolata</taxon>
        <taxon>Ciliophora</taxon>
        <taxon>Intramacronucleata</taxon>
        <taxon>Oligohymenophorea</taxon>
        <taxon>Peniculida</taxon>
        <taxon>Parameciidae</taxon>
        <taxon>Paramecium</taxon>
    </lineage>
</organism>
<sequence length="334" mass="40499">MIQKLREIFKQDSEFIQFLKQSCLTKDNQVYHQEDFEFLLQYMIKERNLRDFFEFYSNLEMQTYNTKMKMLIITHQFIHSNEEFSKLFTTLRLTNFCLLKHSHRNYETWLLFNIQIPFLSYLQKLAISQKEIKSYKTCIFRKQQNSNIVIDSFKIINIVNVALSLVSNLKTALLNYPYDILLQRLSFNLYQEIQGFQKNLINSMILIQKENPKIQNVEMYELLREINFIEQRMIYYHQFRNLYDPKESLLSPLQTQQQFEYYKTQLIQHDCKTETKKEYLQRSPRTRQSTGGEATSPKSQRMLNYFEPQSSPKKYIKKQVMVIQEESEIQIDQI</sequence>
<evidence type="ECO:0000313" key="3">
    <source>
        <dbReference type="Proteomes" id="UP000000600"/>
    </source>
</evidence>